<dbReference type="EMBL" id="JACHJF010000011">
    <property type="protein sequence ID" value="MBB5120220.1"/>
    <property type="molecule type" value="Genomic_DNA"/>
</dbReference>
<reference evidence="4" key="2">
    <citation type="submission" date="2015-07" db="EMBL/GenBank/DDBJ databases">
        <authorList>
            <person name="Graham D.E."/>
            <person name="Giannone R.J."/>
            <person name="Gulvik C.A."/>
            <person name="Hettich R.L."/>
            <person name="Klingeman D.M."/>
            <person name="Mahan K.M."/>
            <person name="Parry R.J."/>
            <person name="Spain J.C."/>
        </authorList>
    </citation>
    <scope>NUCLEOTIDE SEQUENCE [LARGE SCALE GENOMIC DNA]</scope>
    <source>
        <strain evidence="4">ATCC 27428</strain>
    </source>
</reference>
<comment type="caution">
    <text evidence="3">The sequence shown here is derived from an EMBL/GenBank/DDBJ whole genome shotgun (WGS) entry which is preliminary data.</text>
</comment>
<dbReference type="CDD" id="cd00586">
    <property type="entry name" value="4HBT"/>
    <property type="match status" value="1"/>
</dbReference>
<feature type="region of interest" description="Disordered" evidence="1">
    <location>
        <begin position="175"/>
        <end position="203"/>
    </location>
</feature>
<sequence>MTRLNATAPAAARTPAKAGAQTAGQPWFTIEHVVTAGDTSAVGPVYYARLIDWQGRCREQAGITYAPIFSSDICGDYAMLTRSCSCEYSEELWFGERTAIRMTIPWVRMHLMKGVFRYYRITQPGQQGGELVATGEQVWASAHRVGDHYEPGPWPRELVDCAALLGADVRRAQVTEHGNRPARPPRQPASDHGRPQLALGASS</sequence>
<gene>
    <name evidence="3" type="ORF">AF335_17320</name>
    <name evidence="2" type="ORF">FHS36_003662</name>
</gene>
<organism evidence="3 4">
    <name type="scientific">Streptomyces eurocidicus</name>
    <name type="common">Streptoverticillium eurocidicus</name>
    <dbReference type="NCBI Taxonomy" id="66423"/>
    <lineage>
        <taxon>Bacteria</taxon>
        <taxon>Bacillati</taxon>
        <taxon>Actinomycetota</taxon>
        <taxon>Actinomycetes</taxon>
        <taxon>Kitasatosporales</taxon>
        <taxon>Streptomycetaceae</taxon>
        <taxon>Streptomyces</taxon>
    </lineage>
</organism>
<dbReference type="AlphaFoldDB" id="A0A2N8NUD2"/>
<name>A0A2N8NUD2_STREU</name>
<dbReference type="Proteomes" id="UP000235945">
    <property type="component" value="Unassembled WGS sequence"/>
</dbReference>
<dbReference type="OrthoDB" id="513711at2"/>
<protein>
    <submittedName>
        <fullName evidence="2">Enediyne biosynthesis thioesterase</fullName>
    </submittedName>
</protein>
<reference evidence="2 5" key="3">
    <citation type="submission" date="2020-08" db="EMBL/GenBank/DDBJ databases">
        <title>Genomic Encyclopedia of Type Strains, Phase III (KMG-III): the genomes of soil and plant-associated and newly described type strains.</title>
        <authorList>
            <person name="Whitman W."/>
        </authorList>
    </citation>
    <scope>NUCLEOTIDE SEQUENCE [LARGE SCALE GENOMIC DNA]</scope>
    <source>
        <strain evidence="2 5">CECT 3259</strain>
    </source>
</reference>
<reference evidence="3" key="1">
    <citation type="submission" date="2015-07" db="EMBL/GenBank/DDBJ databases">
        <authorList>
            <person name="Noorani M."/>
        </authorList>
    </citation>
    <scope>NUCLEOTIDE SEQUENCE [LARGE SCALE GENOMIC DNA]</scope>
    <source>
        <strain evidence="3">ATCC 27428</strain>
    </source>
</reference>
<evidence type="ECO:0000313" key="5">
    <source>
        <dbReference type="Proteomes" id="UP000528608"/>
    </source>
</evidence>
<dbReference type="Proteomes" id="UP000528608">
    <property type="component" value="Unassembled WGS sequence"/>
</dbReference>
<evidence type="ECO:0000256" key="1">
    <source>
        <dbReference type="SAM" id="MobiDB-lite"/>
    </source>
</evidence>
<dbReference type="SUPFAM" id="SSF54637">
    <property type="entry name" value="Thioesterase/thiol ester dehydrase-isomerase"/>
    <property type="match status" value="1"/>
</dbReference>
<evidence type="ECO:0000313" key="3">
    <source>
        <dbReference type="EMBL" id="PNE32371.1"/>
    </source>
</evidence>
<dbReference type="InterPro" id="IPR029069">
    <property type="entry name" value="HotDog_dom_sf"/>
</dbReference>
<dbReference type="Gene3D" id="3.10.129.10">
    <property type="entry name" value="Hotdog Thioesterase"/>
    <property type="match status" value="1"/>
</dbReference>
<keyword evidence="4" id="KW-1185">Reference proteome</keyword>
<dbReference type="RefSeq" id="WP_102919334.1">
    <property type="nucleotide sequence ID" value="NZ_JACHJF010000011.1"/>
</dbReference>
<accession>A0A2N8NUD2</accession>
<proteinExistence type="predicted"/>
<dbReference type="EMBL" id="LGUI01000005">
    <property type="protein sequence ID" value="PNE32371.1"/>
    <property type="molecule type" value="Genomic_DNA"/>
</dbReference>
<evidence type="ECO:0000313" key="4">
    <source>
        <dbReference type="Proteomes" id="UP000235945"/>
    </source>
</evidence>
<evidence type="ECO:0000313" key="2">
    <source>
        <dbReference type="EMBL" id="MBB5120220.1"/>
    </source>
</evidence>